<evidence type="ECO:0000256" key="3">
    <source>
        <dbReference type="ARBA" id="ARBA00022723"/>
    </source>
</evidence>
<sequence length="221" mass="23877">MAKPKSKSDEKRPALLLHSGGLDSTILGVYLNKKGINFQSLFIDYGQTSEVGELDAVTRTAAMLQSNLDVIRSPEIFSAFTSSSLAFSQSVGNPGRHVLELGSVLLLAPAIAYAHRLGLSTVYVGYTKLDADYSKEYTQKFLSAFASLSSIAGYPAIAIKAPFVKKTKGQVVKIAAKQKELLSATWTCHLGLSRQCGVCESCLGRKEAFRSAKVKDPTTYE</sequence>
<dbReference type="GO" id="GO:0008616">
    <property type="term" value="P:tRNA queuosine(34) biosynthetic process"/>
    <property type="evidence" value="ECO:0007669"/>
    <property type="project" value="UniProtKB-KW"/>
</dbReference>
<evidence type="ECO:0000256" key="9">
    <source>
        <dbReference type="ARBA" id="ARBA00039149"/>
    </source>
</evidence>
<evidence type="ECO:0000256" key="4">
    <source>
        <dbReference type="ARBA" id="ARBA00022741"/>
    </source>
</evidence>
<dbReference type="GO" id="GO:0046872">
    <property type="term" value="F:metal ion binding"/>
    <property type="evidence" value="ECO:0007669"/>
    <property type="project" value="UniProtKB-KW"/>
</dbReference>
<evidence type="ECO:0000256" key="6">
    <source>
        <dbReference type="ARBA" id="ARBA00022833"/>
    </source>
</evidence>
<evidence type="ECO:0000256" key="8">
    <source>
        <dbReference type="ARBA" id="ARBA00037993"/>
    </source>
</evidence>
<dbReference type="Proteomes" id="UP000318538">
    <property type="component" value="Chromosome"/>
</dbReference>
<dbReference type="PANTHER" id="PTHR42914">
    <property type="entry name" value="7-CYANO-7-DEAZAGUANINE SYNTHASE"/>
    <property type="match status" value="1"/>
</dbReference>
<protein>
    <recommendedName>
        <fullName evidence="9">7-cyano-7-deazaguanine synthase</fullName>
        <ecNumber evidence="9">6.3.4.20</ecNumber>
    </recommendedName>
</protein>
<keyword evidence="3" id="KW-0479">Metal-binding</keyword>
<keyword evidence="7" id="KW-0067">ATP-binding</keyword>
<evidence type="ECO:0000256" key="7">
    <source>
        <dbReference type="ARBA" id="ARBA00022840"/>
    </source>
</evidence>
<dbReference type="SUPFAM" id="SSF52402">
    <property type="entry name" value="Adenine nucleotide alpha hydrolases-like"/>
    <property type="match status" value="1"/>
</dbReference>
<dbReference type="EMBL" id="CP036525">
    <property type="protein sequence ID" value="QDT05335.1"/>
    <property type="molecule type" value="Genomic_DNA"/>
</dbReference>
<dbReference type="RefSeq" id="WP_145171409.1">
    <property type="nucleotide sequence ID" value="NZ_CP036525.1"/>
</dbReference>
<reference evidence="11 12" key="1">
    <citation type="submission" date="2019-02" db="EMBL/GenBank/DDBJ databases">
        <title>Deep-cultivation of Planctomycetes and their phenomic and genomic characterization uncovers novel biology.</title>
        <authorList>
            <person name="Wiegand S."/>
            <person name="Jogler M."/>
            <person name="Boedeker C."/>
            <person name="Pinto D."/>
            <person name="Vollmers J."/>
            <person name="Rivas-Marin E."/>
            <person name="Kohn T."/>
            <person name="Peeters S.H."/>
            <person name="Heuer A."/>
            <person name="Rast P."/>
            <person name="Oberbeckmann S."/>
            <person name="Bunk B."/>
            <person name="Jeske O."/>
            <person name="Meyerdierks A."/>
            <person name="Storesund J.E."/>
            <person name="Kallscheuer N."/>
            <person name="Luecker S."/>
            <person name="Lage O.M."/>
            <person name="Pohl T."/>
            <person name="Merkel B.J."/>
            <person name="Hornburger P."/>
            <person name="Mueller R.-W."/>
            <person name="Bruemmer F."/>
            <person name="Labrenz M."/>
            <person name="Spormann A.M."/>
            <person name="Op den Camp H."/>
            <person name="Overmann J."/>
            <person name="Amann R."/>
            <person name="Jetten M.S.M."/>
            <person name="Mascher T."/>
            <person name="Medema M.H."/>
            <person name="Devos D.P."/>
            <person name="Kaster A.-K."/>
            <person name="Ovreas L."/>
            <person name="Rohde M."/>
            <person name="Galperin M.Y."/>
            <person name="Jogler C."/>
        </authorList>
    </citation>
    <scope>NUCLEOTIDE SEQUENCE [LARGE SCALE GENOMIC DNA]</scope>
    <source>
        <strain evidence="11 12">K22_7</strain>
    </source>
</reference>
<keyword evidence="12" id="KW-1185">Reference proteome</keyword>
<evidence type="ECO:0000256" key="2">
    <source>
        <dbReference type="ARBA" id="ARBA00022598"/>
    </source>
</evidence>
<dbReference type="Gene3D" id="3.40.50.620">
    <property type="entry name" value="HUPs"/>
    <property type="match status" value="1"/>
</dbReference>
<proteinExistence type="inferred from homology"/>
<comment type="similarity">
    <text evidence="8">Belongs to the QueC family.</text>
</comment>
<evidence type="ECO:0000256" key="10">
    <source>
        <dbReference type="ARBA" id="ARBA00047890"/>
    </source>
</evidence>
<organism evidence="11 12">
    <name type="scientific">Rubripirellula lacrimiformis</name>
    <dbReference type="NCBI Taxonomy" id="1930273"/>
    <lineage>
        <taxon>Bacteria</taxon>
        <taxon>Pseudomonadati</taxon>
        <taxon>Planctomycetota</taxon>
        <taxon>Planctomycetia</taxon>
        <taxon>Pirellulales</taxon>
        <taxon>Pirellulaceae</taxon>
        <taxon>Rubripirellula</taxon>
    </lineage>
</organism>
<keyword evidence="5" id="KW-0671">Queuosine biosynthesis</keyword>
<dbReference type="GO" id="GO:0005524">
    <property type="term" value="F:ATP binding"/>
    <property type="evidence" value="ECO:0007669"/>
    <property type="project" value="UniProtKB-KW"/>
</dbReference>
<dbReference type="EC" id="6.3.4.20" evidence="9"/>
<evidence type="ECO:0000256" key="5">
    <source>
        <dbReference type="ARBA" id="ARBA00022785"/>
    </source>
</evidence>
<keyword evidence="2 11" id="KW-0436">Ligase</keyword>
<dbReference type="InterPro" id="IPR018317">
    <property type="entry name" value="QueC"/>
</dbReference>
<dbReference type="Pfam" id="PF06508">
    <property type="entry name" value="QueC"/>
    <property type="match status" value="1"/>
</dbReference>
<dbReference type="KEGG" id="rlc:K227x_37350"/>
<dbReference type="OrthoDB" id="9789567at2"/>
<gene>
    <name evidence="11" type="primary">queC_2</name>
    <name evidence="11" type="ORF">K227x_37350</name>
</gene>
<comment type="pathway">
    <text evidence="1">Purine metabolism; 7-cyano-7-deazaguanine biosynthesis.</text>
</comment>
<evidence type="ECO:0000313" key="11">
    <source>
        <dbReference type="EMBL" id="QDT05335.1"/>
    </source>
</evidence>
<dbReference type="GO" id="GO:0016874">
    <property type="term" value="F:ligase activity"/>
    <property type="evidence" value="ECO:0007669"/>
    <property type="project" value="UniProtKB-KW"/>
</dbReference>
<dbReference type="InterPro" id="IPR014729">
    <property type="entry name" value="Rossmann-like_a/b/a_fold"/>
</dbReference>
<dbReference type="AlphaFoldDB" id="A0A517NDX8"/>
<dbReference type="PANTHER" id="PTHR42914:SF1">
    <property type="entry name" value="7-CYANO-7-DEAZAGUANINE SYNTHASE"/>
    <property type="match status" value="1"/>
</dbReference>
<keyword evidence="4" id="KW-0547">Nucleotide-binding</keyword>
<name>A0A517NDX8_9BACT</name>
<comment type="catalytic activity">
    <reaction evidence="10">
        <text>7-carboxy-7-carbaguanine + NH4(+) + 2 ATP = 7-cyano-7-carbaguanine + 2 AMP + 2 diphosphate + 2 H(+)</text>
        <dbReference type="Rhea" id="RHEA:27982"/>
        <dbReference type="ChEBI" id="CHEBI:15378"/>
        <dbReference type="ChEBI" id="CHEBI:28938"/>
        <dbReference type="ChEBI" id="CHEBI:30616"/>
        <dbReference type="ChEBI" id="CHEBI:33019"/>
        <dbReference type="ChEBI" id="CHEBI:45075"/>
        <dbReference type="ChEBI" id="CHEBI:61036"/>
        <dbReference type="ChEBI" id="CHEBI:456215"/>
        <dbReference type="EC" id="6.3.4.20"/>
    </reaction>
</comment>
<evidence type="ECO:0000256" key="1">
    <source>
        <dbReference type="ARBA" id="ARBA00005061"/>
    </source>
</evidence>
<evidence type="ECO:0000313" key="12">
    <source>
        <dbReference type="Proteomes" id="UP000318538"/>
    </source>
</evidence>
<accession>A0A517NDX8</accession>
<keyword evidence="6" id="KW-0862">Zinc</keyword>